<dbReference type="PROSITE" id="PS50883">
    <property type="entry name" value="EAL"/>
    <property type="match status" value="1"/>
</dbReference>
<gene>
    <name evidence="3" type="ORF">GCM10023090_30820</name>
</gene>
<reference evidence="4" key="1">
    <citation type="journal article" date="2019" name="Int. J. Syst. Evol. Microbiol.">
        <title>The Global Catalogue of Microorganisms (GCM) 10K type strain sequencing project: providing services to taxonomists for standard genome sequencing and annotation.</title>
        <authorList>
            <consortium name="The Broad Institute Genomics Platform"/>
            <consortium name="The Broad Institute Genome Sequencing Center for Infectious Disease"/>
            <person name="Wu L."/>
            <person name="Ma J."/>
        </authorList>
    </citation>
    <scope>NUCLEOTIDE SEQUENCE [LARGE SCALE GENOMIC DNA]</scope>
    <source>
        <strain evidence="4">JCM 31890</strain>
    </source>
</reference>
<dbReference type="InterPro" id="IPR043128">
    <property type="entry name" value="Rev_trsase/Diguanyl_cyclase"/>
</dbReference>
<dbReference type="InterPro" id="IPR050706">
    <property type="entry name" value="Cyclic-di-GMP_PDE-like"/>
</dbReference>
<dbReference type="CDD" id="cd01948">
    <property type="entry name" value="EAL"/>
    <property type="match status" value="1"/>
</dbReference>
<dbReference type="Proteomes" id="UP001501788">
    <property type="component" value="Unassembled WGS sequence"/>
</dbReference>
<dbReference type="PANTHER" id="PTHR33121">
    <property type="entry name" value="CYCLIC DI-GMP PHOSPHODIESTERASE PDEF"/>
    <property type="match status" value="1"/>
</dbReference>
<dbReference type="SUPFAM" id="SSF54631">
    <property type="entry name" value="CBS-domain pair"/>
    <property type="match status" value="1"/>
</dbReference>
<dbReference type="RefSeq" id="WP_345067297.1">
    <property type="nucleotide sequence ID" value="NZ_BAABEX010000030.1"/>
</dbReference>
<dbReference type="NCBIfam" id="TIGR00254">
    <property type="entry name" value="GGDEF"/>
    <property type="match status" value="1"/>
</dbReference>
<accession>A0ABP8LJ01</accession>
<dbReference type="Pfam" id="PF00571">
    <property type="entry name" value="CBS"/>
    <property type="match status" value="1"/>
</dbReference>
<dbReference type="InterPro" id="IPR000644">
    <property type="entry name" value="CBS_dom"/>
</dbReference>
<organism evidence="3 4">
    <name type="scientific">Acidovorax lacteus</name>
    <dbReference type="NCBI Taxonomy" id="1924988"/>
    <lineage>
        <taxon>Bacteria</taxon>
        <taxon>Pseudomonadati</taxon>
        <taxon>Pseudomonadota</taxon>
        <taxon>Betaproteobacteria</taxon>
        <taxon>Burkholderiales</taxon>
        <taxon>Comamonadaceae</taxon>
        <taxon>Acidovorax</taxon>
    </lineage>
</organism>
<dbReference type="Pfam" id="PF00563">
    <property type="entry name" value="EAL"/>
    <property type="match status" value="1"/>
</dbReference>
<dbReference type="SMART" id="SM00052">
    <property type="entry name" value="EAL"/>
    <property type="match status" value="1"/>
</dbReference>
<dbReference type="PANTHER" id="PTHR33121:SF76">
    <property type="entry name" value="SIGNALING PROTEIN"/>
    <property type="match status" value="1"/>
</dbReference>
<dbReference type="InterPro" id="IPR000160">
    <property type="entry name" value="GGDEF_dom"/>
</dbReference>
<dbReference type="CDD" id="cd04598">
    <property type="entry name" value="CBS_pair_GGDEF_EAL"/>
    <property type="match status" value="1"/>
</dbReference>
<proteinExistence type="predicted"/>
<dbReference type="Gene3D" id="3.20.20.450">
    <property type="entry name" value="EAL domain"/>
    <property type="match status" value="1"/>
</dbReference>
<evidence type="ECO:0000313" key="3">
    <source>
        <dbReference type="EMBL" id="GAA4429988.1"/>
    </source>
</evidence>
<evidence type="ECO:0000259" key="2">
    <source>
        <dbReference type="PROSITE" id="PS50887"/>
    </source>
</evidence>
<dbReference type="Pfam" id="PF00990">
    <property type="entry name" value="GGDEF"/>
    <property type="match status" value="1"/>
</dbReference>
<name>A0ABP8LJ01_9BURK</name>
<dbReference type="InterPro" id="IPR001633">
    <property type="entry name" value="EAL_dom"/>
</dbReference>
<dbReference type="SUPFAM" id="SSF55073">
    <property type="entry name" value="Nucleotide cyclase"/>
    <property type="match status" value="1"/>
</dbReference>
<protein>
    <submittedName>
        <fullName evidence="3">EAL domain-containing protein</fullName>
    </submittedName>
</protein>
<dbReference type="SUPFAM" id="SSF141868">
    <property type="entry name" value="EAL domain-like"/>
    <property type="match status" value="1"/>
</dbReference>
<evidence type="ECO:0000259" key="1">
    <source>
        <dbReference type="PROSITE" id="PS50883"/>
    </source>
</evidence>
<evidence type="ECO:0000313" key="4">
    <source>
        <dbReference type="Proteomes" id="UP001501788"/>
    </source>
</evidence>
<sequence>MSSLQALLLDRLLSPAAHQGAGPVAHLLRQQGLRCVYQPLADLRSGHIYAHEALVRGPEGTALHTPDALLAQARAEGLLHDFEIACVVQALQGWTALQAPGRLFINISADALVHTMRLCPPGTLGAVLRRYGLQPRMLVLELTEHDRVSDLQQLDVALREVHAAGARVALDDFGDGRSSLRLWSEVKPDYVKIDKYFIHAIADHPARLQMVQAIKGIADVFGTALVAEGIETREDLHALRDLDIPYGQGWLIGRPAAAPRSRIEGAAHDVLQDRRVAVLPHLGQAARPGILRSLLRLHAPTVTPHTPNEAVAALFRQQADLHAVAVVEGARPVGLINRLQFMTHYATPYFREVHGRKPCLQQANTAPRVVEIDCDVDQLVGILTSQDQRYLRDGYIVTENGRYVGLGTGDELVRAVTETRIEAARHANPLTFLPGNIPISLHLQRLLDSGTPFAACYADLNHFKPFNDTYGYWQGDEMIRCAARIATAHCDPRRDFVGHVGGDDFMLLFQSPNWQQRCEHIAAQFALEAAQLHDEEARSQGGILAEDRHGVQRFFPLVTLSIGAVPVAPGRFARAEEVAHVAAAAKRRAKAAASPVVVCLPDDGAWPAAQVRVA</sequence>
<dbReference type="PROSITE" id="PS50887">
    <property type="entry name" value="GGDEF"/>
    <property type="match status" value="1"/>
</dbReference>
<feature type="domain" description="EAL" evidence="1">
    <location>
        <begin position="17"/>
        <end position="269"/>
    </location>
</feature>
<comment type="caution">
    <text evidence="3">The sequence shown here is derived from an EMBL/GenBank/DDBJ whole genome shotgun (WGS) entry which is preliminary data.</text>
</comment>
<dbReference type="InterPro" id="IPR035919">
    <property type="entry name" value="EAL_sf"/>
</dbReference>
<dbReference type="EMBL" id="BAABEX010000030">
    <property type="protein sequence ID" value="GAA4429988.1"/>
    <property type="molecule type" value="Genomic_DNA"/>
</dbReference>
<dbReference type="InterPro" id="IPR046342">
    <property type="entry name" value="CBS_dom_sf"/>
</dbReference>
<dbReference type="Gene3D" id="3.30.70.270">
    <property type="match status" value="1"/>
</dbReference>
<feature type="domain" description="GGDEF" evidence="2">
    <location>
        <begin position="451"/>
        <end position="602"/>
    </location>
</feature>
<dbReference type="SMART" id="SM00267">
    <property type="entry name" value="GGDEF"/>
    <property type="match status" value="1"/>
</dbReference>
<keyword evidence="4" id="KW-1185">Reference proteome</keyword>
<dbReference type="InterPro" id="IPR029787">
    <property type="entry name" value="Nucleotide_cyclase"/>
</dbReference>